<dbReference type="PANTHER" id="PTHR34406">
    <property type="entry name" value="PROTEIN YCEI"/>
    <property type="match status" value="1"/>
</dbReference>
<organism evidence="3 4">
    <name type="scientific">Frigoriflavimonas asaccharolytica</name>
    <dbReference type="NCBI Taxonomy" id="2735899"/>
    <lineage>
        <taxon>Bacteria</taxon>
        <taxon>Pseudomonadati</taxon>
        <taxon>Bacteroidota</taxon>
        <taxon>Flavobacteriia</taxon>
        <taxon>Flavobacteriales</taxon>
        <taxon>Weeksellaceae</taxon>
        <taxon>Frigoriflavimonas</taxon>
    </lineage>
</organism>
<name>A0A8J8K8D3_9FLAO</name>
<comment type="caution">
    <text evidence="3">The sequence shown here is derived from an EMBL/GenBank/DDBJ whole genome shotgun (WGS) entry which is preliminary data.</text>
</comment>
<dbReference type="AlphaFoldDB" id="A0A8J8K8D3"/>
<dbReference type="SUPFAM" id="SSF101874">
    <property type="entry name" value="YceI-like"/>
    <property type="match status" value="1"/>
</dbReference>
<keyword evidence="1" id="KW-0732">Signal</keyword>
<feature type="domain" description="Lipid/polyisoprenoid-binding YceI-like" evidence="2">
    <location>
        <begin position="19"/>
        <end position="187"/>
    </location>
</feature>
<evidence type="ECO:0000313" key="4">
    <source>
        <dbReference type="Proteomes" id="UP000610746"/>
    </source>
</evidence>
<proteinExistence type="predicted"/>
<evidence type="ECO:0000256" key="1">
    <source>
        <dbReference type="SAM" id="SignalP"/>
    </source>
</evidence>
<dbReference type="Proteomes" id="UP000610746">
    <property type="component" value="Unassembled WGS sequence"/>
</dbReference>
<reference evidence="3" key="1">
    <citation type="submission" date="2020-05" db="EMBL/GenBank/DDBJ databases">
        <title>Genomic Encyclopedia of Type Strains, Phase IV (KMG-V): Genome sequencing to study the core and pangenomes of soil and plant-associated prokaryotes.</title>
        <authorList>
            <person name="Whitman W."/>
        </authorList>
    </citation>
    <scope>NUCLEOTIDE SEQUENCE</scope>
    <source>
        <strain evidence="3">16F</strain>
    </source>
</reference>
<protein>
    <submittedName>
        <fullName evidence="3">Polyisoprenoid-binding protein YceI</fullName>
    </submittedName>
</protein>
<evidence type="ECO:0000259" key="2">
    <source>
        <dbReference type="SMART" id="SM00867"/>
    </source>
</evidence>
<dbReference type="Gene3D" id="2.40.128.110">
    <property type="entry name" value="Lipid/polyisoprenoid-binding, YceI-like"/>
    <property type="match status" value="1"/>
</dbReference>
<dbReference type="RefSeq" id="WP_173779465.1">
    <property type="nucleotide sequence ID" value="NZ_JABSNO010000013.1"/>
</dbReference>
<dbReference type="SMART" id="SM00867">
    <property type="entry name" value="YceI"/>
    <property type="match status" value="1"/>
</dbReference>
<dbReference type="Pfam" id="PF04264">
    <property type="entry name" value="YceI"/>
    <property type="match status" value="1"/>
</dbReference>
<keyword evidence="4" id="KW-1185">Reference proteome</keyword>
<accession>A0A8J8K8D3</accession>
<sequence>MKYLILIATFFTTFAMAQNKKVTSSTINWWGYKVAKTAASSHTGTIDLKSGYFVVKGKSVTGGSFVFDMNSLTSTDLSGGTLEKFNGHLKNGDFFETEKFPLASYVITSISKSNNAAFPFMINGNLTVKGITKKVSFPAKLTLGKVLTLESDKFSFNRQDFNVEYQSAMKDVVIKNDIDMKINLTAN</sequence>
<dbReference type="InterPro" id="IPR007372">
    <property type="entry name" value="Lipid/polyisoprenoid-bd_YceI"/>
</dbReference>
<feature type="signal peptide" evidence="1">
    <location>
        <begin position="1"/>
        <end position="17"/>
    </location>
</feature>
<dbReference type="PANTHER" id="PTHR34406:SF1">
    <property type="entry name" value="PROTEIN YCEI"/>
    <property type="match status" value="1"/>
</dbReference>
<feature type="chain" id="PRO_5035286263" evidence="1">
    <location>
        <begin position="18"/>
        <end position="187"/>
    </location>
</feature>
<evidence type="ECO:0000313" key="3">
    <source>
        <dbReference type="EMBL" id="NRS92883.1"/>
    </source>
</evidence>
<gene>
    <name evidence="3" type="ORF">HNQ03_001964</name>
</gene>
<dbReference type="InterPro" id="IPR036761">
    <property type="entry name" value="TTHA0802/YceI-like_sf"/>
</dbReference>
<dbReference type="EMBL" id="JABSNO010000013">
    <property type="protein sequence ID" value="NRS92883.1"/>
    <property type="molecule type" value="Genomic_DNA"/>
</dbReference>